<evidence type="ECO:0000313" key="1">
    <source>
        <dbReference type="EMBL" id="ETO07783.1"/>
    </source>
</evidence>
<organism evidence="1 2">
    <name type="scientific">Reticulomyxa filosa</name>
    <dbReference type="NCBI Taxonomy" id="46433"/>
    <lineage>
        <taxon>Eukaryota</taxon>
        <taxon>Sar</taxon>
        <taxon>Rhizaria</taxon>
        <taxon>Retaria</taxon>
        <taxon>Foraminifera</taxon>
        <taxon>Monothalamids</taxon>
        <taxon>Reticulomyxidae</taxon>
        <taxon>Reticulomyxa</taxon>
    </lineage>
</organism>
<keyword evidence="2" id="KW-1185">Reference proteome</keyword>
<proteinExistence type="predicted"/>
<gene>
    <name evidence="1" type="ORF">RFI_29609</name>
</gene>
<dbReference type="AlphaFoldDB" id="X6M0U8"/>
<dbReference type="Proteomes" id="UP000023152">
    <property type="component" value="Unassembled WGS sequence"/>
</dbReference>
<dbReference type="EMBL" id="ASPP01025742">
    <property type="protein sequence ID" value="ETO07783.1"/>
    <property type="molecule type" value="Genomic_DNA"/>
</dbReference>
<evidence type="ECO:0000313" key="2">
    <source>
        <dbReference type="Proteomes" id="UP000023152"/>
    </source>
</evidence>
<accession>X6M0U8</accession>
<sequence length="200" mass="23671">MHEKQIFYFFFKTVSLIINDLYPFFCTTNFKLFRNINVVISKEDRNGTSTSNYELCTNFQFIFLLKYKTITKTLVASHSDLFNKKIDNDAYNKNSIAAVNKKLKARISREYVNIIFTDEKKWEQSDDCGNDEIIDNYLNNLTIILCYLWKKVLNNNEKEQKNYHIFVSRRNIAYKIAFAAPYLSPSCTLYDQKLTIYMGL</sequence>
<name>X6M0U8_RETFI</name>
<protein>
    <submittedName>
        <fullName evidence="1">Uncharacterized protein</fullName>
    </submittedName>
</protein>
<reference evidence="1 2" key="1">
    <citation type="journal article" date="2013" name="Curr. Biol.">
        <title>The Genome of the Foraminiferan Reticulomyxa filosa.</title>
        <authorList>
            <person name="Glockner G."/>
            <person name="Hulsmann N."/>
            <person name="Schleicher M."/>
            <person name="Noegel A.A."/>
            <person name="Eichinger L."/>
            <person name="Gallinger C."/>
            <person name="Pawlowski J."/>
            <person name="Sierra R."/>
            <person name="Euteneuer U."/>
            <person name="Pillet L."/>
            <person name="Moustafa A."/>
            <person name="Platzer M."/>
            <person name="Groth M."/>
            <person name="Szafranski K."/>
            <person name="Schliwa M."/>
        </authorList>
    </citation>
    <scope>NUCLEOTIDE SEQUENCE [LARGE SCALE GENOMIC DNA]</scope>
</reference>
<comment type="caution">
    <text evidence="1">The sequence shown here is derived from an EMBL/GenBank/DDBJ whole genome shotgun (WGS) entry which is preliminary data.</text>
</comment>